<gene>
    <name evidence="4" type="ORF">HYC85_030039</name>
</gene>
<keyword evidence="3" id="KW-0284">Flavonoid biosynthesis</keyword>
<evidence type="ECO:0000313" key="4">
    <source>
        <dbReference type="EMBL" id="KAF5933868.1"/>
    </source>
</evidence>
<dbReference type="Proteomes" id="UP000593564">
    <property type="component" value="Unassembled WGS sequence"/>
</dbReference>
<evidence type="ECO:0000256" key="1">
    <source>
        <dbReference type="ARBA" id="ARBA00009995"/>
    </source>
</evidence>
<comment type="similarity">
    <text evidence="1">Belongs to the UDP-glycosyltransferase family.</text>
</comment>
<name>A0A7J7G2A2_CAMSI</name>
<dbReference type="InterPro" id="IPR002213">
    <property type="entry name" value="UDP_glucos_trans"/>
</dbReference>
<dbReference type="Pfam" id="PF00201">
    <property type="entry name" value="UDPGT"/>
    <property type="match status" value="1"/>
</dbReference>
<accession>A0A7J7G2A2</accession>
<comment type="caution">
    <text evidence="4">The sequence shown here is derived from an EMBL/GenBank/DDBJ whole genome shotgun (WGS) entry which is preliminary data.</text>
</comment>
<dbReference type="AlphaFoldDB" id="A0A7J7G2A2"/>
<keyword evidence="2" id="KW-0808">Transferase</keyword>
<reference evidence="4 5" key="2">
    <citation type="submission" date="2020-07" db="EMBL/GenBank/DDBJ databases">
        <title>Genome assembly of wild tea tree DASZ reveals pedigree and selection history of tea varieties.</title>
        <authorList>
            <person name="Zhang W."/>
        </authorList>
    </citation>
    <scope>NUCLEOTIDE SEQUENCE [LARGE SCALE GENOMIC DNA]</scope>
    <source>
        <strain evidence="5">cv. G240</strain>
        <tissue evidence="4">Leaf</tissue>
    </source>
</reference>
<dbReference type="PANTHER" id="PTHR48047">
    <property type="entry name" value="GLYCOSYLTRANSFERASE"/>
    <property type="match status" value="1"/>
</dbReference>
<evidence type="ECO:0000313" key="5">
    <source>
        <dbReference type="Proteomes" id="UP000593564"/>
    </source>
</evidence>
<sequence length="155" mass="18006">MASFGLVFNWFSELERVYFDHVIKEVGHDRVWMVGPLQPTEVDSSAKRSGSRPELASDISFWLDTCEDRTMVFVIWVGERVELSFYGVSRRSKRTRRGRLWRGTTRVRRSCDWERVDSKKIGPCMLRHRAIEAFLTHCGRNLVLEGLVVGVPMLT</sequence>
<reference evidence="5" key="1">
    <citation type="journal article" date="2020" name="Nat. Commun.">
        <title>Genome assembly of wild tea tree DASZ reveals pedigree and selection history of tea varieties.</title>
        <authorList>
            <person name="Zhang W."/>
            <person name="Zhang Y."/>
            <person name="Qiu H."/>
            <person name="Guo Y."/>
            <person name="Wan H."/>
            <person name="Zhang X."/>
            <person name="Scossa F."/>
            <person name="Alseekh S."/>
            <person name="Zhang Q."/>
            <person name="Wang P."/>
            <person name="Xu L."/>
            <person name="Schmidt M.H."/>
            <person name="Jia X."/>
            <person name="Li D."/>
            <person name="Zhu A."/>
            <person name="Guo F."/>
            <person name="Chen W."/>
            <person name="Ni D."/>
            <person name="Usadel B."/>
            <person name="Fernie A.R."/>
            <person name="Wen W."/>
        </authorList>
    </citation>
    <scope>NUCLEOTIDE SEQUENCE [LARGE SCALE GENOMIC DNA]</scope>
    <source>
        <strain evidence="5">cv. G240</strain>
    </source>
</reference>
<evidence type="ECO:0000256" key="2">
    <source>
        <dbReference type="ARBA" id="ARBA00022679"/>
    </source>
</evidence>
<dbReference type="GO" id="GO:0009813">
    <property type="term" value="P:flavonoid biosynthetic process"/>
    <property type="evidence" value="ECO:0007669"/>
    <property type="project" value="UniProtKB-KW"/>
</dbReference>
<dbReference type="Gene3D" id="3.40.50.2000">
    <property type="entry name" value="Glycogen Phosphorylase B"/>
    <property type="match status" value="2"/>
</dbReference>
<organism evidence="4 5">
    <name type="scientific">Camellia sinensis</name>
    <name type="common">Tea plant</name>
    <name type="synonym">Thea sinensis</name>
    <dbReference type="NCBI Taxonomy" id="4442"/>
    <lineage>
        <taxon>Eukaryota</taxon>
        <taxon>Viridiplantae</taxon>
        <taxon>Streptophyta</taxon>
        <taxon>Embryophyta</taxon>
        <taxon>Tracheophyta</taxon>
        <taxon>Spermatophyta</taxon>
        <taxon>Magnoliopsida</taxon>
        <taxon>eudicotyledons</taxon>
        <taxon>Gunneridae</taxon>
        <taxon>Pentapetalae</taxon>
        <taxon>asterids</taxon>
        <taxon>Ericales</taxon>
        <taxon>Theaceae</taxon>
        <taxon>Camellia</taxon>
    </lineage>
</organism>
<keyword evidence="5" id="KW-1185">Reference proteome</keyword>
<proteinExistence type="inferred from homology"/>
<dbReference type="GO" id="GO:0035251">
    <property type="term" value="F:UDP-glucosyltransferase activity"/>
    <property type="evidence" value="ECO:0007669"/>
    <property type="project" value="TreeGrafter"/>
</dbReference>
<dbReference type="EMBL" id="JACBKZ010000014">
    <property type="protein sequence ID" value="KAF5933868.1"/>
    <property type="molecule type" value="Genomic_DNA"/>
</dbReference>
<evidence type="ECO:0000256" key="3">
    <source>
        <dbReference type="ARBA" id="ARBA00023241"/>
    </source>
</evidence>
<protein>
    <submittedName>
        <fullName evidence="4">Uncharacterized protein</fullName>
    </submittedName>
</protein>
<dbReference type="SUPFAM" id="SSF53756">
    <property type="entry name" value="UDP-Glycosyltransferase/glycogen phosphorylase"/>
    <property type="match status" value="1"/>
</dbReference>
<dbReference type="PANTHER" id="PTHR48047:SF8">
    <property type="entry name" value="FLAVONOL 3-O-GLUCOSYLTRANSFERASE UGT89B1"/>
    <property type="match status" value="1"/>
</dbReference>